<dbReference type="Proteomes" id="UP000001357">
    <property type="component" value="Unassembled WGS sequence"/>
</dbReference>
<feature type="region of interest" description="Disordered" evidence="1">
    <location>
        <begin position="72"/>
        <end position="120"/>
    </location>
</feature>
<feature type="compositionally biased region" description="Polar residues" evidence="1">
    <location>
        <begin position="101"/>
        <end position="115"/>
    </location>
</feature>
<organism evidence="2 3">
    <name type="scientific">Monosiga brevicollis</name>
    <name type="common">Choanoflagellate</name>
    <dbReference type="NCBI Taxonomy" id="81824"/>
    <lineage>
        <taxon>Eukaryota</taxon>
        <taxon>Choanoflagellata</taxon>
        <taxon>Craspedida</taxon>
        <taxon>Salpingoecidae</taxon>
        <taxon>Monosiga</taxon>
    </lineage>
</organism>
<accession>A9VBA4</accession>
<protein>
    <submittedName>
        <fullName evidence="2">Uncharacterized protein</fullName>
    </submittedName>
</protein>
<keyword evidence="3" id="KW-1185">Reference proteome</keyword>
<feature type="compositionally biased region" description="Polar residues" evidence="1">
    <location>
        <begin position="436"/>
        <end position="448"/>
    </location>
</feature>
<sequence length="592" mass="65151">MGRKEKRAAAAAAGSTSSGPTISSSYVFVPSFKWQMSCFLVCPRSTPPVLYLLMRRQPHKRRGLFTLRRAPRMAGTSREQQQHQHQVQHHEQPSQLPPQVRQLSKATRKGTSNKGSSRHIHFADDVDIQDQAMADGFLPSLSNNSDDLGLGDWAAAAFEWDTTDVTLSTSRGLHWLQKLGVVSRHFRPEDLDSTQRRVIDDIMSKLHQNNIDESDIERHGEERRPSGRLDMAAAAAVAASSPVHTTSPLRVGTSMSGLPSSQTGSFRAATLSTFQIEKQAYEDTIPITEGRARTRIEPSQVAAVTHRLARAWAVGATPLQINELLDREIQQLLLMSRARLQAEIVSLRHENRSMRHARTGQTELGRALAAEKSLTAKLQSICDERDQQVEALTRELRRANDELSVLRAAAPARQSTKAQEKTSEPEGAKEALGEGQSASEAEQNQRVLESSLEDDLVSPTSPTSGPRFSFSAHGSDAAKAALLTTEPFGLRRASVRSAFSEQMFSMGSQTSLLQQKQSMLLSDRTPDRVSATSSFRSSHAAMNDSSRLDEVLHEHGVPKSYRGNILSHVRRSGRRKSPLTTPSSLATDGVLV</sequence>
<dbReference type="GeneID" id="5895236"/>
<feature type="region of interest" description="Disordered" evidence="1">
    <location>
        <begin position="571"/>
        <end position="592"/>
    </location>
</feature>
<feature type="compositionally biased region" description="Low complexity" evidence="1">
    <location>
        <begin position="9"/>
        <end position="20"/>
    </location>
</feature>
<dbReference type="KEGG" id="mbr:MONBRDRAFT_12123"/>
<dbReference type="RefSeq" id="XP_001750028.1">
    <property type="nucleotide sequence ID" value="XM_001749976.1"/>
</dbReference>
<evidence type="ECO:0000256" key="1">
    <source>
        <dbReference type="SAM" id="MobiDB-lite"/>
    </source>
</evidence>
<dbReference type="InParanoid" id="A9VBA4"/>
<proteinExistence type="predicted"/>
<name>A9VBA4_MONBE</name>
<evidence type="ECO:0000313" key="3">
    <source>
        <dbReference type="Proteomes" id="UP000001357"/>
    </source>
</evidence>
<feature type="compositionally biased region" description="Basic and acidic residues" evidence="1">
    <location>
        <begin position="418"/>
        <end position="432"/>
    </location>
</feature>
<gene>
    <name evidence="2" type="ORF">MONBRDRAFT_12123</name>
</gene>
<dbReference type="EMBL" id="CH991576">
    <property type="protein sequence ID" value="EDQ85203.1"/>
    <property type="molecule type" value="Genomic_DNA"/>
</dbReference>
<feature type="region of interest" description="Disordered" evidence="1">
    <location>
        <begin position="405"/>
        <end position="472"/>
    </location>
</feature>
<reference evidence="2 3" key="1">
    <citation type="journal article" date="2008" name="Nature">
        <title>The genome of the choanoflagellate Monosiga brevicollis and the origin of metazoans.</title>
        <authorList>
            <consortium name="JGI Sequencing"/>
            <person name="King N."/>
            <person name="Westbrook M.J."/>
            <person name="Young S.L."/>
            <person name="Kuo A."/>
            <person name="Abedin M."/>
            <person name="Chapman J."/>
            <person name="Fairclough S."/>
            <person name="Hellsten U."/>
            <person name="Isogai Y."/>
            <person name="Letunic I."/>
            <person name="Marr M."/>
            <person name="Pincus D."/>
            <person name="Putnam N."/>
            <person name="Rokas A."/>
            <person name="Wright K.J."/>
            <person name="Zuzow R."/>
            <person name="Dirks W."/>
            <person name="Good M."/>
            <person name="Goodstein D."/>
            <person name="Lemons D."/>
            <person name="Li W."/>
            <person name="Lyons J.B."/>
            <person name="Morris A."/>
            <person name="Nichols S."/>
            <person name="Richter D.J."/>
            <person name="Salamov A."/>
            <person name="Bork P."/>
            <person name="Lim W.A."/>
            <person name="Manning G."/>
            <person name="Miller W.T."/>
            <person name="McGinnis W."/>
            <person name="Shapiro H."/>
            <person name="Tjian R."/>
            <person name="Grigoriev I.V."/>
            <person name="Rokhsar D."/>
        </authorList>
    </citation>
    <scope>NUCLEOTIDE SEQUENCE [LARGE SCALE GENOMIC DNA]</scope>
    <source>
        <strain evidence="3">MX1 / ATCC 50154</strain>
    </source>
</reference>
<dbReference type="AlphaFoldDB" id="A9VBA4"/>
<evidence type="ECO:0000313" key="2">
    <source>
        <dbReference type="EMBL" id="EDQ85203.1"/>
    </source>
</evidence>
<feature type="region of interest" description="Disordered" evidence="1">
    <location>
        <begin position="1"/>
        <end position="20"/>
    </location>
</feature>